<dbReference type="InterPro" id="IPR036653">
    <property type="entry name" value="CinA-like_C"/>
</dbReference>
<gene>
    <name evidence="2" type="ORF">SAMN05421693_10679</name>
</gene>
<name>A0A1H9ATX5_9GAMM</name>
<evidence type="ECO:0000259" key="1">
    <source>
        <dbReference type="Pfam" id="PF02464"/>
    </source>
</evidence>
<reference evidence="2 3" key="1">
    <citation type="submission" date="2016-10" db="EMBL/GenBank/DDBJ databases">
        <authorList>
            <person name="de Groot N.N."/>
        </authorList>
    </citation>
    <scope>NUCLEOTIDE SEQUENCE [LARGE SCALE GENOMIC DNA]</scope>
    <source>
        <strain evidence="2 3">B7-7</strain>
    </source>
</reference>
<accession>A0A1H9ATX5</accession>
<sequence>MVHGALEADLAQMARRLGEQMCHRGASLVLAESCTGGWIAKIITDVPGSSAWFDRGFVTYSNRAKTQQLDVPPTVLDTFGAVSRETVTAMATGALTHSEAHLAIAVSGIAGPGGGTLSRPVGTVWFAWAWRGQDKKLQACQHLLAGDREAIRRQAVALALQGALEP</sequence>
<dbReference type="RefSeq" id="WP_090204489.1">
    <property type="nucleotide sequence ID" value="NZ_FOFO01000006.1"/>
</dbReference>
<dbReference type="NCBIfam" id="TIGR00199">
    <property type="entry name" value="PncC_domain"/>
    <property type="match status" value="1"/>
</dbReference>
<dbReference type="STRING" id="867345.SAMN05421693_10679"/>
<evidence type="ECO:0000313" key="3">
    <source>
        <dbReference type="Proteomes" id="UP000199496"/>
    </source>
</evidence>
<dbReference type="SUPFAM" id="SSF142433">
    <property type="entry name" value="CinA-like"/>
    <property type="match status" value="1"/>
</dbReference>
<dbReference type="AlphaFoldDB" id="A0A1H9ATX5"/>
<dbReference type="Gene3D" id="3.90.950.20">
    <property type="entry name" value="CinA-like"/>
    <property type="match status" value="1"/>
</dbReference>
<evidence type="ECO:0000313" key="2">
    <source>
        <dbReference type="EMBL" id="SEP80089.1"/>
    </source>
</evidence>
<dbReference type="OrthoDB" id="9801454at2"/>
<protein>
    <submittedName>
        <fullName evidence="2">Nicotinamide-nucleotide amidase</fullName>
    </submittedName>
</protein>
<keyword evidence="3" id="KW-1185">Reference proteome</keyword>
<dbReference type="InterPro" id="IPR008136">
    <property type="entry name" value="CinA_C"/>
</dbReference>
<dbReference type="EMBL" id="FOFO01000006">
    <property type="protein sequence ID" value="SEP80089.1"/>
    <property type="molecule type" value="Genomic_DNA"/>
</dbReference>
<dbReference type="Pfam" id="PF02464">
    <property type="entry name" value="CinA"/>
    <property type="match status" value="1"/>
</dbReference>
<organism evidence="2 3">
    <name type="scientific">Ectothiorhodospira magna</name>
    <dbReference type="NCBI Taxonomy" id="867345"/>
    <lineage>
        <taxon>Bacteria</taxon>
        <taxon>Pseudomonadati</taxon>
        <taxon>Pseudomonadota</taxon>
        <taxon>Gammaproteobacteria</taxon>
        <taxon>Chromatiales</taxon>
        <taxon>Ectothiorhodospiraceae</taxon>
        <taxon>Ectothiorhodospira</taxon>
    </lineage>
</organism>
<feature type="domain" description="CinA C-terminal" evidence="1">
    <location>
        <begin position="12"/>
        <end position="162"/>
    </location>
</feature>
<proteinExistence type="predicted"/>
<dbReference type="Proteomes" id="UP000199496">
    <property type="component" value="Unassembled WGS sequence"/>
</dbReference>